<evidence type="ECO:0000256" key="1">
    <source>
        <dbReference type="ARBA" id="ARBA00004985"/>
    </source>
</evidence>
<accession>A0AAF0F306</accession>
<dbReference type="InterPro" id="IPR016161">
    <property type="entry name" value="Ald_DH/histidinol_DH"/>
</dbReference>
<dbReference type="EC" id="1.2.1.41" evidence="2"/>
<dbReference type="EMBL" id="CP118375">
    <property type="protein sequence ID" value="WFD41860.1"/>
    <property type="molecule type" value="Genomic_DNA"/>
</dbReference>
<keyword evidence="6 9" id="KW-0560">Oxidoreductase</keyword>
<dbReference type="NCBIfam" id="NF001221">
    <property type="entry name" value="PRK00197.1"/>
    <property type="match status" value="1"/>
</dbReference>
<sequence>MATEIARLARSAFVEAQRDLSIQSREDADAIRVEALSEICKELEAEQDEIRSANRRDVEEASALAEQGQLSKQLVSRLDLFSKKGKWETMLQGVTDVARLPSPLDVCTWSNRLAGAHGDSGAMDLYRVTCPIGVLLCIFEARPEVIVNIASLAIKSGNAAILKGGKESKHTAAVLARCIARALAKSQLPKTLVQTVETREEIQTLLHEEKYIDLVIPRGSNALVKSIQREARMPVMGHADGLCAMYIHEDAVESMVIDTVLDSKLDYPSACNALETLLIHRKHLSSGLWTSLAEALLKANVRLHCDAVSLEALSCFRHNPSWSKLLVEAKPEDYDTEYLDLDLAVRVVDSVTEAVDHINAHGSGHTDVILTAPQTEKRLESTKHSAADIFTRSLSSSSVFVNASSRFADGFRYGFGTEVGISTGRTHARGPVGLDGLVIYKYILRAAGKGAQTASAFATGDEPRAWLHEPIADEN</sequence>
<gene>
    <name evidence="9" type="primary">PRO2</name>
    <name evidence="9" type="ORF">MPSI1_000496</name>
</gene>
<dbReference type="Proteomes" id="UP001214628">
    <property type="component" value="Chromosome 1"/>
</dbReference>
<dbReference type="GO" id="GO:0008652">
    <property type="term" value="P:amino acid biosynthetic process"/>
    <property type="evidence" value="ECO:0007669"/>
    <property type="project" value="UniProtKB-KW"/>
</dbReference>
<dbReference type="InterPro" id="IPR000965">
    <property type="entry name" value="GPR_dom"/>
</dbReference>
<keyword evidence="5" id="KW-0521">NADP</keyword>
<evidence type="ECO:0000259" key="8">
    <source>
        <dbReference type="Pfam" id="PF00171"/>
    </source>
</evidence>
<dbReference type="CDD" id="cd07079">
    <property type="entry name" value="ALDH_F18-19_ProA-GPR"/>
    <property type="match status" value="1"/>
</dbReference>
<dbReference type="InterPro" id="IPR020593">
    <property type="entry name" value="G-glutamylP_reductase_CS"/>
</dbReference>
<protein>
    <recommendedName>
        <fullName evidence="2">glutamate-5-semialdehyde dehydrogenase</fullName>
        <ecNumber evidence="2">1.2.1.41</ecNumber>
    </recommendedName>
</protein>
<dbReference type="InterPro" id="IPR016162">
    <property type="entry name" value="Ald_DH_N"/>
</dbReference>
<dbReference type="InterPro" id="IPR015590">
    <property type="entry name" value="Aldehyde_DH_dom"/>
</dbReference>
<keyword evidence="3" id="KW-0028">Amino-acid biosynthesis</keyword>
<dbReference type="Gene3D" id="3.40.605.10">
    <property type="entry name" value="Aldehyde Dehydrogenase, Chain A, domain 1"/>
    <property type="match status" value="1"/>
</dbReference>
<dbReference type="HAMAP" id="MF_00412">
    <property type="entry name" value="ProA"/>
    <property type="match status" value="1"/>
</dbReference>
<dbReference type="Gene3D" id="3.40.309.10">
    <property type="entry name" value="Aldehyde Dehydrogenase, Chain A, domain 2"/>
    <property type="match status" value="1"/>
</dbReference>
<dbReference type="PROSITE" id="PS01223">
    <property type="entry name" value="PROA"/>
    <property type="match status" value="1"/>
</dbReference>
<dbReference type="PANTHER" id="PTHR11063:SF8">
    <property type="entry name" value="DELTA-1-PYRROLINE-5-CARBOXYLATE SYNTHASE"/>
    <property type="match status" value="1"/>
</dbReference>
<evidence type="ECO:0000313" key="10">
    <source>
        <dbReference type="Proteomes" id="UP001214628"/>
    </source>
</evidence>
<evidence type="ECO:0000256" key="7">
    <source>
        <dbReference type="ARBA" id="ARBA00049024"/>
    </source>
</evidence>
<dbReference type="Pfam" id="PF00171">
    <property type="entry name" value="Aldedh"/>
    <property type="match status" value="1"/>
</dbReference>
<dbReference type="NCBIfam" id="TIGR00407">
    <property type="entry name" value="proA"/>
    <property type="match status" value="1"/>
</dbReference>
<evidence type="ECO:0000313" key="9">
    <source>
        <dbReference type="EMBL" id="WFD41860.1"/>
    </source>
</evidence>
<keyword evidence="4" id="KW-0641">Proline biosynthesis</keyword>
<dbReference type="InterPro" id="IPR016163">
    <property type="entry name" value="Ald_DH_C"/>
</dbReference>
<evidence type="ECO:0000256" key="5">
    <source>
        <dbReference type="ARBA" id="ARBA00022857"/>
    </source>
</evidence>
<dbReference type="GO" id="GO:0004350">
    <property type="term" value="F:glutamate-5-semialdehyde dehydrogenase activity"/>
    <property type="evidence" value="ECO:0007669"/>
    <property type="project" value="UniProtKB-EC"/>
</dbReference>
<evidence type="ECO:0000256" key="3">
    <source>
        <dbReference type="ARBA" id="ARBA00022605"/>
    </source>
</evidence>
<evidence type="ECO:0000256" key="6">
    <source>
        <dbReference type="ARBA" id="ARBA00023002"/>
    </source>
</evidence>
<organism evidence="9 10">
    <name type="scientific">Malassezia psittaci</name>
    <dbReference type="NCBI Taxonomy" id="1821823"/>
    <lineage>
        <taxon>Eukaryota</taxon>
        <taxon>Fungi</taxon>
        <taxon>Dikarya</taxon>
        <taxon>Basidiomycota</taxon>
        <taxon>Ustilaginomycotina</taxon>
        <taxon>Malasseziomycetes</taxon>
        <taxon>Malasseziales</taxon>
        <taxon>Malasseziaceae</taxon>
        <taxon>Malassezia</taxon>
    </lineage>
</organism>
<dbReference type="SUPFAM" id="SSF53720">
    <property type="entry name" value="ALDH-like"/>
    <property type="match status" value="1"/>
</dbReference>
<comment type="pathway">
    <text evidence="1">Amino-acid biosynthesis; L-proline biosynthesis; L-glutamate 5-semialdehyde from L-glutamate: step 2/2.</text>
</comment>
<evidence type="ECO:0000256" key="2">
    <source>
        <dbReference type="ARBA" id="ARBA00013002"/>
    </source>
</evidence>
<reference evidence="9" key="1">
    <citation type="submission" date="2023-02" db="EMBL/GenBank/DDBJ databases">
        <title>Mating type loci evolution in Malassezia.</title>
        <authorList>
            <person name="Coelho M.A."/>
        </authorList>
    </citation>
    <scope>NUCLEOTIDE SEQUENCE</scope>
    <source>
        <strain evidence="9">CBS 14136</strain>
    </source>
</reference>
<evidence type="ECO:0000256" key="4">
    <source>
        <dbReference type="ARBA" id="ARBA00022650"/>
    </source>
</evidence>
<proteinExistence type="inferred from homology"/>
<comment type="catalytic activity">
    <reaction evidence="7">
        <text>L-glutamate 5-semialdehyde + phosphate + NADP(+) = L-glutamyl 5-phosphate + NADPH + H(+)</text>
        <dbReference type="Rhea" id="RHEA:19541"/>
        <dbReference type="ChEBI" id="CHEBI:15378"/>
        <dbReference type="ChEBI" id="CHEBI:43474"/>
        <dbReference type="ChEBI" id="CHEBI:57783"/>
        <dbReference type="ChEBI" id="CHEBI:58066"/>
        <dbReference type="ChEBI" id="CHEBI:58274"/>
        <dbReference type="ChEBI" id="CHEBI:58349"/>
        <dbReference type="EC" id="1.2.1.41"/>
    </reaction>
</comment>
<keyword evidence="10" id="KW-1185">Reference proteome</keyword>
<name>A0AAF0F306_9BASI</name>
<dbReference type="AlphaFoldDB" id="A0AAF0F306"/>
<dbReference type="PANTHER" id="PTHR11063">
    <property type="entry name" value="GLUTAMATE SEMIALDEHYDE DEHYDROGENASE"/>
    <property type="match status" value="1"/>
</dbReference>
<feature type="domain" description="Aldehyde dehydrogenase" evidence="8">
    <location>
        <begin position="110"/>
        <end position="285"/>
    </location>
</feature>